<reference evidence="10 11" key="1">
    <citation type="submission" date="2024-09" db="EMBL/GenBank/DDBJ databases">
        <title>A chromosome-level genome assembly of Gray's grenadier anchovy, Coilia grayii.</title>
        <authorList>
            <person name="Fu Z."/>
        </authorList>
    </citation>
    <scope>NUCLEOTIDE SEQUENCE [LARGE SCALE GENOMIC DNA]</scope>
    <source>
        <strain evidence="10">G4</strain>
        <tissue evidence="10">Muscle</tissue>
    </source>
</reference>
<evidence type="ECO:0000256" key="4">
    <source>
        <dbReference type="ARBA" id="ARBA00008837"/>
    </source>
</evidence>
<comment type="caution">
    <text evidence="10">The sequence shown here is derived from an EMBL/GenBank/DDBJ whole genome shotgun (WGS) entry which is preliminary data.</text>
</comment>
<proteinExistence type="inferred from homology"/>
<comment type="similarity">
    <text evidence="4">Belongs to the ELP6 family.</text>
</comment>
<evidence type="ECO:0000256" key="5">
    <source>
        <dbReference type="ARBA" id="ARBA00020263"/>
    </source>
</evidence>
<dbReference type="Pfam" id="PF09807">
    <property type="entry name" value="ELP6"/>
    <property type="match status" value="1"/>
</dbReference>
<evidence type="ECO:0000256" key="2">
    <source>
        <dbReference type="ARBA" id="ARBA00004496"/>
    </source>
</evidence>
<evidence type="ECO:0000256" key="6">
    <source>
        <dbReference type="ARBA" id="ARBA00022490"/>
    </source>
</evidence>
<evidence type="ECO:0000313" key="10">
    <source>
        <dbReference type="EMBL" id="KAL2084795.1"/>
    </source>
</evidence>
<gene>
    <name evidence="10" type="ORF">ACEWY4_020313</name>
</gene>
<dbReference type="GO" id="GO:0005634">
    <property type="term" value="C:nucleus"/>
    <property type="evidence" value="ECO:0007669"/>
    <property type="project" value="UniProtKB-SubCell"/>
</dbReference>
<keyword evidence="8" id="KW-0539">Nucleus</keyword>
<accession>A0ABD1JEI0</accession>
<comment type="pathway">
    <text evidence="3">tRNA modification; 5-methoxycarbonylmethyl-2-thiouridine-tRNA biosynthesis.</text>
</comment>
<evidence type="ECO:0000256" key="7">
    <source>
        <dbReference type="ARBA" id="ARBA00022694"/>
    </source>
</evidence>
<dbReference type="PANTHER" id="PTHR16184">
    <property type="entry name" value="ELONGATOR COMPLEX PROTEIN 6"/>
    <property type="match status" value="1"/>
</dbReference>
<keyword evidence="11" id="KW-1185">Reference proteome</keyword>
<dbReference type="GO" id="GO:0005737">
    <property type="term" value="C:cytoplasm"/>
    <property type="evidence" value="ECO:0007669"/>
    <property type="project" value="UniProtKB-SubCell"/>
</dbReference>
<protein>
    <recommendedName>
        <fullName evidence="5">Elongator complex protein 6</fullName>
    </recommendedName>
    <alternativeName>
        <fullName evidence="9">Protein TMEM103</fullName>
    </alternativeName>
</protein>
<dbReference type="GO" id="GO:0008033">
    <property type="term" value="P:tRNA processing"/>
    <property type="evidence" value="ECO:0007669"/>
    <property type="project" value="UniProtKB-KW"/>
</dbReference>
<dbReference type="EMBL" id="JBHFQA010000017">
    <property type="protein sequence ID" value="KAL2084795.1"/>
    <property type="molecule type" value="Genomic_DNA"/>
</dbReference>
<evidence type="ECO:0000313" key="11">
    <source>
        <dbReference type="Proteomes" id="UP001591681"/>
    </source>
</evidence>
<name>A0ABD1JEI0_9TELE</name>
<dbReference type="InterPro" id="IPR018627">
    <property type="entry name" value="ELP6"/>
</dbReference>
<keyword evidence="6" id="KW-0963">Cytoplasm</keyword>
<dbReference type="PANTHER" id="PTHR16184:SF6">
    <property type="entry name" value="ELONGATOR COMPLEX PROTEIN 6"/>
    <property type="match status" value="1"/>
</dbReference>
<dbReference type="CDD" id="cd19495">
    <property type="entry name" value="Elp6"/>
    <property type="match status" value="1"/>
</dbReference>
<dbReference type="Proteomes" id="UP001591681">
    <property type="component" value="Unassembled WGS sequence"/>
</dbReference>
<dbReference type="Gene3D" id="3.40.50.300">
    <property type="entry name" value="P-loop containing nucleotide triphosphate hydrolases"/>
    <property type="match status" value="1"/>
</dbReference>
<evidence type="ECO:0000256" key="1">
    <source>
        <dbReference type="ARBA" id="ARBA00004123"/>
    </source>
</evidence>
<evidence type="ECO:0000256" key="3">
    <source>
        <dbReference type="ARBA" id="ARBA00005043"/>
    </source>
</evidence>
<sequence>MFTDLNSILNTSPDNFKQGEFVLILDRKADASFLVHHFLSFYLRAGCKVCFLGLVQSFSHYSAVSQRLGVSLAQAKEKGQLVFLEGLKDCLGILLPGGTKPERPTLDFFSPQCSDLRGLFEFVLSSLSPAGGAGGQGDSGPESLRPPVLIVDDLSVLLSLGVSAGAVLDFAHYCKAHVCHELKGSAVVLVRCEEEEEEEEEGDEQGAEMLLKGLTHQCTLALQVQGLPTGYCRDIHGQVDIWWRGESQQQNHRKVFQYKVQDKGASFFARGTSSAVL</sequence>
<organism evidence="10 11">
    <name type="scientific">Coilia grayii</name>
    <name type="common">Gray's grenadier anchovy</name>
    <dbReference type="NCBI Taxonomy" id="363190"/>
    <lineage>
        <taxon>Eukaryota</taxon>
        <taxon>Metazoa</taxon>
        <taxon>Chordata</taxon>
        <taxon>Craniata</taxon>
        <taxon>Vertebrata</taxon>
        <taxon>Euteleostomi</taxon>
        <taxon>Actinopterygii</taxon>
        <taxon>Neopterygii</taxon>
        <taxon>Teleostei</taxon>
        <taxon>Clupei</taxon>
        <taxon>Clupeiformes</taxon>
        <taxon>Clupeoidei</taxon>
        <taxon>Engraulidae</taxon>
        <taxon>Coilinae</taxon>
        <taxon>Coilia</taxon>
    </lineage>
</organism>
<comment type="subcellular location">
    <subcellularLocation>
        <location evidence="2">Cytoplasm</location>
    </subcellularLocation>
    <subcellularLocation>
        <location evidence="1">Nucleus</location>
    </subcellularLocation>
</comment>
<dbReference type="FunFam" id="3.40.50.300:FF:001078">
    <property type="entry name" value="Elongator acetyltransferase complex subunit 6"/>
    <property type="match status" value="1"/>
</dbReference>
<evidence type="ECO:0000256" key="8">
    <source>
        <dbReference type="ARBA" id="ARBA00023242"/>
    </source>
</evidence>
<keyword evidence="7" id="KW-0819">tRNA processing</keyword>
<evidence type="ECO:0000256" key="9">
    <source>
        <dbReference type="ARBA" id="ARBA00045027"/>
    </source>
</evidence>
<dbReference type="AlphaFoldDB" id="A0ABD1JEI0"/>
<dbReference type="InterPro" id="IPR027417">
    <property type="entry name" value="P-loop_NTPase"/>
</dbReference>